<protein>
    <submittedName>
        <fullName evidence="1">Uncharacterized protein</fullName>
    </submittedName>
</protein>
<keyword evidence="2" id="KW-1185">Reference proteome</keyword>
<reference evidence="1 2" key="1">
    <citation type="submission" date="2020-12" db="EMBL/GenBank/DDBJ databases">
        <title>HMF7856_wgs.fasta genome submission.</title>
        <authorList>
            <person name="Kang H."/>
            <person name="Kim H."/>
            <person name="Joh K."/>
        </authorList>
    </citation>
    <scope>NUCLEOTIDE SEQUENCE [LARGE SCALE GENOMIC DNA]</scope>
    <source>
        <strain evidence="1 2">HMF7856</strain>
    </source>
</reference>
<dbReference type="Proteomes" id="UP000429232">
    <property type="component" value="Chromosome"/>
</dbReference>
<dbReference type="EMBL" id="CP066775">
    <property type="protein sequence ID" value="QQL50360.1"/>
    <property type="molecule type" value="Genomic_DNA"/>
</dbReference>
<evidence type="ECO:0000313" key="1">
    <source>
        <dbReference type="EMBL" id="QQL50360.1"/>
    </source>
</evidence>
<gene>
    <name evidence="1" type="ORF">GO620_002575</name>
</gene>
<organism evidence="1 2">
    <name type="scientific">Mucilaginibacter ginkgonis</name>
    <dbReference type="NCBI Taxonomy" id="2682091"/>
    <lineage>
        <taxon>Bacteria</taxon>
        <taxon>Pseudomonadati</taxon>
        <taxon>Bacteroidota</taxon>
        <taxon>Sphingobacteriia</taxon>
        <taxon>Sphingobacteriales</taxon>
        <taxon>Sphingobacteriaceae</taxon>
        <taxon>Mucilaginibacter</taxon>
    </lineage>
</organism>
<proteinExistence type="predicted"/>
<sequence>MNPFYRRLLTFGQLVQQMSKLNRTNYNDFFEVEHPGYQAYSKPKVVKPKLHFVNRCPKAKRAEIKQLFNLCFKNQIAA</sequence>
<dbReference type="KEGG" id="mgik:GO620_002575"/>
<dbReference type="RefSeq" id="WP_157522336.1">
    <property type="nucleotide sequence ID" value="NZ_CP066775.1"/>
</dbReference>
<evidence type="ECO:0000313" key="2">
    <source>
        <dbReference type="Proteomes" id="UP000429232"/>
    </source>
</evidence>
<dbReference type="AlphaFoldDB" id="A0A6I4IMN1"/>
<name>A0A6I4IMN1_9SPHI</name>
<accession>A0A6I4IMN1</accession>